<evidence type="ECO:0000313" key="13">
    <source>
        <dbReference type="EMBL" id="TDK24281.1"/>
    </source>
</evidence>
<keyword evidence="4 11" id="KW-1003">Cell membrane</keyword>
<keyword evidence="10 11" id="KW-0472">Membrane</keyword>
<name>A0A4R5TTL2_9GAMM</name>
<keyword evidence="8 11" id="KW-1133">Transmembrane helix</keyword>
<dbReference type="EMBL" id="SMTF01000005">
    <property type="protein sequence ID" value="TDK24281.1"/>
    <property type="molecule type" value="Genomic_DNA"/>
</dbReference>
<reference evidence="13 14" key="1">
    <citation type="submission" date="2019-03" db="EMBL/GenBank/DDBJ databases">
        <title>Luteimonas zhaokaii sp.nov., isolated from the rectal contents of Plateau pika in Yushu, Qinghai Province, China.</title>
        <authorList>
            <person name="Zhang G."/>
        </authorList>
    </citation>
    <scope>NUCLEOTIDE SEQUENCE [LARGE SCALE GENOMIC DNA]</scope>
    <source>
        <strain evidence="13 14">B9</strain>
    </source>
</reference>
<proteinExistence type="inferred from homology"/>
<dbReference type="InterPro" id="IPR047817">
    <property type="entry name" value="ABC2_TM_bact-type"/>
</dbReference>
<evidence type="ECO:0000256" key="1">
    <source>
        <dbReference type="ARBA" id="ARBA00004651"/>
    </source>
</evidence>
<sequence length="260" mass="28570">MRDGTNTAYLFRQLLSRELAARYKSTILGSGWIVMQPLLMLCVYTVVFNYIFQVRWAGVESTTGFAIMLFAGLIVFNFFAEVLTASPTLVLGQPNLVKKVVFPVEMLAVVRVSAAFITALIGVLILFVAHLLFVGLPTAWFAAVFLPLVVMFPMLLGIAWLLSAFGVYLRDISQFTGITASVMLFVSPIFFPATAMPDSFSLILKINPLVTPMQELRAVALSGVAPDLVALSYYFCVSCVFARMALACFRRLSTGFADVL</sequence>
<feature type="transmembrane region" description="Helical" evidence="11">
    <location>
        <begin position="112"/>
        <end position="133"/>
    </location>
</feature>
<evidence type="ECO:0000256" key="11">
    <source>
        <dbReference type="RuleBase" id="RU361157"/>
    </source>
</evidence>
<keyword evidence="9" id="KW-0625">Polysaccharide transport</keyword>
<evidence type="ECO:0000256" key="2">
    <source>
        <dbReference type="ARBA" id="ARBA00007783"/>
    </source>
</evidence>
<evidence type="ECO:0000259" key="12">
    <source>
        <dbReference type="PROSITE" id="PS51012"/>
    </source>
</evidence>
<dbReference type="PROSITE" id="PS51012">
    <property type="entry name" value="ABC_TM2"/>
    <property type="match status" value="1"/>
</dbReference>
<dbReference type="PIRSF" id="PIRSF006648">
    <property type="entry name" value="DrrB"/>
    <property type="match status" value="1"/>
</dbReference>
<keyword evidence="14" id="KW-1185">Reference proteome</keyword>
<dbReference type="GO" id="GO:0015920">
    <property type="term" value="P:lipopolysaccharide transport"/>
    <property type="evidence" value="ECO:0007669"/>
    <property type="project" value="TreeGrafter"/>
</dbReference>
<evidence type="ECO:0000256" key="6">
    <source>
        <dbReference type="ARBA" id="ARBA00022692"/>
    </source>
</evidence>
<comment type="caution">
    <text evidence="13">The sequence shown here is derived from an EMBL/GenBank/DDBJ whole genome shotgun (WGS) entry which is preliminary data.</text>
</comment>
<feature type="transmembrane region" description="Helical" evidence="11">
    <location>
        <begin position="139"/>
        <end position="163"/>
    </location>
</feature>
<evidence type="ECO:0000256" key="5">
    <source>
        <dbReference type="ARBA" id="ARBA00022597"/>
    </source>
</evidence>
<protein>
    <recommendedName>
        <fullName evidence="11">Transport permease protein</fullName>
    </recommendedName>
</protein>
<keyword evidence="7" id="KW-0972">Capsule biogenesis/degradation</keyword>
<comment type="similarity">
    <text evidence="2 11">Belongs to the ABC-2 integral membrane protein family.</text>
</comment>
<evidence type="ECO:0000256" key="8">
    <source>
        <dbReference type="ARBA" id="ARBA00022989"/>
    </source>
</evidence>
<dbReference type="PANTHER" id="PTHR30413">
    <property type="entry name" value="INNER MEMBRANE TRANSPORT PERMEASE"/>
    <property type="match status" value="1"/>
</dbReference>
<dbReference type="Proteomes" id="UP000294796">
    <property type="component" value="Unassembled WGS sequence"/>
</dbReference>
<dbReference type="GO" id="GO:0015774">
    <property type="term" value="P:polysaccharide transport"/>
    <property type="evidence" value="ECO:0007669"/>
    <property type="project" value="UniProtKB-KW"/>
</dbReference>
<keyword evidence="3 11" id="KW-0813">Transport</keyword>
<keyword evidence="6 11" id="KW-0812">Transmembrane</keyword>
<dbReference type="GO" id="GO:0043190">
    <property type="term" value="C:ATP-binding cassette (ABC) transporter complex"/>
    <property type="evidence" value="ECO:0007669"/>
    <property type="project" value="InterPro"/>
</dbReference>
<keyword evidence="5" id="KW-0762">Sugar transport</keyword>
<dbReference type="GO" id="GO:0140359">
    <property type="term" value="F:ABC-type transporter activity"/>
    <property type="evidence" value="ECO:0007669"/>
    <property type="project" value="InterPro"/>
</dbReference>
<dbReference type="InterPro" id="IPR000412">
    <property type="entry name" value="ABC_2_transport"/>
</dbReference>
<feature type="transmembrane region" description="Helical" evidence="11">
    <location>
        <begin position="32"/>
        <end position="52"/>
    </location>
</feature>
<dbReference type="PANTHER" id="PTHR30413:SF10">
    <property type="entry name" value="CAPSULE POLYSACCHARIDE EXPORT INNER-MEMBRANE PROTEIN CTRC"/>
    <property type="match status" value="1"/>
</dbReference>
<feature type="transmembrane region" description="Helical" evidence="11">
    <location>
        <begin position="175"/>
        <end position="196"/>
    </location>
</feature>
<accession>A0A4R5TTL2</accession>
<feature type="transmembrane region" description="Helical" evidence="11">
    <location>
        <begin position="216"/>
        <end position="242"/>
    </location>
</feature>
<evidence type="ECO:0000256" key="3">
    <source>
        <dbReference type="ARBA" id="ARBA00022448"/>
    </source>
</evidence>
<dbReference type="InterPro" id="IPR013525">
    <property type="entry name" value="ABC2_TM"/>
</dbReference>
<evidence type="ECO:0000256" key="10">
    <source>
        <dbReference type="ARBA" id="ARBA00023136"/>
    </source>
</evidence>
<feature type="transmembrane region" description="Helical" evidence="11">
    <location>
        <begin position="64"/>
        <end position="91"/>
    </location>
</feature>
<dbReference type="RefSeq" id="WP_133321614.1">
    <property type="nucleotide sequence ID" value="NZ_SMTF01000005.1"/>
</dbReference>
<evidence type="ECO:0000256" key="7">
    <source>
        <dbReference type="ARBA" id="ARBA00022903"/>
    </source>
</evidence>
<dbReference type="OrthoDB" id="9786910at2"/>
<feature type="domain" description="ABC transmembrane type-2" evidence="12">
    <location>
        <begin position="28"/>
        <end position="252"/>
    </location>
</feature>
<dbReference type="Pfam" id="PF01061">
    <property type="entry name" value="ABC2_membrane"/>
    <property type="match status" value="1"/>
</dbReference>
<organism evidence="13 14">
    <name type="scientific">Luteimonas aestuarii</name>
    <dbReference type="NCBI Taxonomy" id="453837"/>
    <lineage>
        <taxon>Bacteria</taxon>
        <taxon>Pseudomonadati</taxon>
        <taxon>Pseudomonadota</taxon>
        <taxon>Gammaproteobacteria</taxon>
        <taxon>Lysobacterales</taxon>
        <taxon>Lysobacteraceae</taxon>
        <taxon>Luteimonas</taxon>
    </lineage>
</organism>
<evidence type="ECO:0000313" key="14">
    <source>
        <dbReference type="Proteomes" id="UP000294796"/>
    </source>
</evidence>
<dbReference type="AlphaFoldDB" id="A0A4R5TTL2"/>
<comment type="subcellular location">
    <subcellularLocation>
        <location evidence="11">Cell inner membrane</location>
        <topology evidence="11">Multi-pass membrane protein</topology>
    </subcellularLocation>
    <subcellularLocation>
        <location evidence="1">Cell membrane</location>
        <topology evidence="1">Multi-pass membrane protein</topology>
    </subcellularLocation>
</comment>
<gene>
    <name evidence="13" type="ORF">E2F46_08270</name>
</gene>
<evidence type="ECO:0000256" key="9">
    <source>
        <dbReference type="ARBA" id="ARBA00023047"/>
    </source>
</evidence>
<evidence type="ECO:0000256" key="4">
    <source>
        <dbReference type="ARBA" id="ARBA00022475"/>
    </source>
</evidence>